<reference evidence="2 3" key="1">
    <citation type="submission" date="2019-03" db="EMBL/GenBank/DDBJ databases">
        <title>Genomics of glacier-inhabiting Cryobacterium strains.</title>
        <authorList>
            <person name="Liu Q."/>
            <person name="Xin Y.-H."/>
        </authorList>
    </citation>
    <scope>NUCLEOTIDE SEQUENCE [LARGE SCALE GENOMIC DNA]</scope>
    <source>
        <strain evidence="3">TMT1-22</strain>
    </source>
</reference>
<keyword evidence="1" id="KW-0812">Transmembrane</keyword>
<keyword evidence="1" id="KW-0472">Membrane</keyword>
<comment type="caution">
    <text evidence="2">The sequence shown here is derived from an EMBL/GenBank/DDBJ whole genome shotgun (WGS) entry which is preliminary data.</text>
</comment>
<dbReference type="AlphaFoldDB" id="A0AAQ2C6R9"/>
<evidence type="ECO:0000313" key="3">
    <source>
        <dbReference type="Proteomes" id="UP000297403"/>
    </source>
</evidence>
<dbReference type="EMBL" id="SOFY01000039">
    <property type="protein sequence ID" value="TFC47573.1"/>
    <property type="molecule type" value="Genomic_DNA"/>
</dbReference>
<feature type="transmembrane region" description="Helical" evidence="1">
    <location>
        <begin position="72"/>
        <end position="91"/>
    </location>
</feature>
<evidence type="ECO:0000313" key="2">
    <source>
        <dbReference type="EMBL" id="TFC47573.1"/>
    </source>
</evidence>
<keyword evidence="1" id="KW-1133">Transmembrane helix</keyword>
<accession>A0AAQ2C6R9</accession>
<dbReference type="RefSeq" id="WP_134367064.1">
    <property type="nucleotide sequence ID" value="NZ_SOFY01000039.1"/>
</dbReference>
<evidence type="ECO:0000256" key="1">
    <source>
        <dbReference type="SAM" id="Phobius"/>
    </source>
</evidence>
<protein>
    <submittedName>
        <fullName evidence="2">ABC transporter permease</fullName>
    </submittedName>
</protein>
<gene>
    <name evidence="2" type="ORF">E3O49_07890</name>
</gene>
<feature type="transmembrane region" description="Helical" evidence="1">
    <location>
        <begin position="219"/>
        <end position="240"/>
    </location>
</feature>
<feature type="transmembrane region" description="Helical" evidence="1">
    <location>
        <begin position="252"/>
        <end position="273"/>
    </location>
</feature>
<feature type="transmembrane region" description="Helical" evidence="1">
    <location>
        <begin position="21"/>
        <end position="46"/>
    </location>
</feature>
<proteinExistence type="predicted"/>
<organism evidence="2 3">
    <name type="scientific">Cryobacterium shii</name>
    <dbReference type="NCBI Taxonomy" id="1259235"/>
    <lineage>
        <taxon>Bacteria</taxon>
        <taxon>Bacillati</taxon>
        <taxon>Actinomycetota</taxon>
        <taxon>Actinomycetes</taxon>
        <taxon>Micrococcales</taxon>
        <taxon>Microbacteriaceae</taxon>
        <taxon>Cryobacterium</taxon>
    </lineage>
</organism>
<feature type="transmembrane region" description="Helical" evidence="1">
    <location>
        <begin position="121"/>
        <end position="151"/>
    </location>
</feature>
<name>A0AAQ2C6R9_9MICO</name>
<sequence length="280" mass="28611">MTPFLRAIRAEFAKTLTTRMWWVLAAVMFGYIALLAGGLAALFAGIESGAISPDAAGTGGQGAPPLGSLPPLVYSFASSVGYVFPVLLGALSTTGEFRHQTLTPTFLANPRRGQVLGAKTVTLFLAGAGFGVVALLASVGVGALVIGAFGVDPLLGDSGTWALIGRTVLAMAMWAGVGVGLGVLVPSQVAAVVIVLAFTQFVEPLLRFASMFTEVTAGIGNYLPGAASDALVGASFFTIASPTGTSTAMLEWWQGGLVLLAYAVAATVGGYFVSWKRDVT</sequence>
<keyword evidence="3" id="KW-1185">Reference proteome</keyword>
<feature type="transmembrane region" description="Helical" evidence="1">
    <location>
        <begin position="171"/>
        <end position="198"/>
    </location>
</feature>
<dbReference type="Proteomes" id="UP000297403">
    <property type="component" value="Unassembled WGS sequence"/>
</dbReference>